<accession>A0A5S3PKA8</accession>
<reference evidence="2 3" key="1">
    <citation type="submission" date="2019-05" db="EMBL/GenBank/DDBJ databases">
        <authorList>
            <person name="Zhang J.-Y."/>
            <person name="Feg X."/>
            <person name="Du Z.-J."/>
        </authorList>
    </citation>
    <scope>NUCLEOTIDE SEQUENCE [LARGE SCALE GENOMIC DNA]</scope>
    <source>
        <strain evidence="2 3">RZ26</strain>
    </source>
</reference>
<gene>
    <name evidence="2" type="ORF">FEE95_18625</name>
</gene>
<evidence type="ECO:0000313" key="3">
    <source>
        <dbReference type="Proteomes" id="UP000310314"/>
    </source>
</evidence>
<proteinExistence type="predicted"/>
<dbReference type="CDD" id="cd08267">
    <property type="entry name" value="MDR1"/>
    <property type="match status" value="1"/>
</dbReference>
<keyword evidence="3" id="KW-1185">Reference proteome</keyword>
<protein>
    <submittedName>
        <fullName evidence="2">NAD(P)-dependent alcohol dehydrogenase</fullName>
    </submittedName>
</protein>
<dbReference type="InterPro" id="IPR011032">
    <property type="entry name" value="GroES-like_sf"/>
</dbReference>
<organism evidence="2 3">
    <name type="scientific">Maribacter algarum</name>
    <name type="common">ex Zhang et al. 2020</name>
    <dbReference type="NCBI Taxonomy" id="2578118"/>
    <lineage>
        <taxon>Bacteria</taxon>
        <taxon>Pseudomonadati</taxon>
        <taxon>Bacteroidota</taxon>
        <taxon>Flavobacteriia</taxon>
        <taxon>Flavobacteriales</taxon>
        <taxon>Flavobacteriaceae</taxon>
        <taxon>Maribacter</taxon>
    </lineage>
</organism>
<dbReference type="InterPro" id="IPR013154">
    <property type="entry name" value="ADH-like_N"/>
</dbReference>
<dbReference type="PANTHER" id="PTHR44013:SF1">
    <property type="entry name" value="ZINC-TYPE ALCOHOL DEHYDROGENASE-LIKE PROTEIN C16A3.02C"/>
    <property type="match status" value="1"/>
</dbReference>
<dbReference type="Pfam" id="PF13602">
    <property type="entry name" value="ADH_zinc_N_2"/>
    <property type="match status" value="1"/>
</dbReference>
<dbReference type="Proteomes" id="UP000310314">
    <property type="component" value="Unassembled WGS sequence"/>
</dbReference>
<evidence type="ECO:0000259" key="1">
    <source>
        <dbReference type="SMART" id="SM00829"/>
    </source>
</evidence>
<sequence length="324" mass="35602">MKAVTRTKYGPPEVLEVKEILKPQPEENELLIRVHATTVNRTDCGILTGKPYLIRAFVGLTKPRHLVPGTDFAGQVEAIGSDVTAFQIGDRVWGLHDEGLESQAEYMTIGDNKAVVKIPENISYQEVVACAEGAHYANNFINKVKIDSSTKVLVNGATGAIGSAAVQLLKYHGAKVTAVGNTKNMNLVQSLGSDKTIDYQKEDFTKDDEKYHFVFDAVGKSSFPECKHLLLPKGVYISSELGPNAQNLYLPLTTKIKGGKRVIFPLPVNCKKSILFMSKLLSEGKFKPVIDRVYQPEQIVEAYNYVASGQKTGNVIINFSPLKD</sequence>
<dbReference type="SMART" id="SM00829">
    <property type="entry name" value="PKS_ER"/>
    <property type="match status" value="1"/>
</dbReference>
<dbReference type="InterPro" id="IPR036291">
    <property type="entry name" value="NAD(P)-bd_dom_sf"/>
</dbReference>
<dbReference type="SUPFAM" id="SSF50129">
    <property type="entry name" value="GroES-like"/>
    <property type="match status" value="1"/>
</dbReference>
<dbReference type="InterPro" id="IPR020843">
    <property type="entry name" value="ER"/>
</dbReference>
<dbReference type="Gene3D" id="3.40.50.720">
    <property type="entry name" value="NAD(P)-binding Rossmann-like Domain"/>
    <property type="match status" value="1"/>
</dbReference>
<dbReference type="InterPro" id="IPR052733">
    <property type="entry name" value="Chloroplast_QOR"/>
</dbReference>
<comment type="caution">
    <text evidence="2">The sequence shown here is derived from an EMBL/GenBank/DDBJ whole genome shotgun (WGS) entry which is preliminary data.</text>
</comment>
<dbReference type="Pfam" id="PF08240">
    <property type="entry name" value="ADH_N"/>
    <property type="match status" value="1"/>
</dbReference>
<evidence type="ECO:0000313" key="2">
    <source>
        <dbReference type="EMBL" id="TMM53911.1"/>
    </source>
</evidence>
<dbReference type="PANTHER" id="PTHR44013">
    <property type="entry name" value="ZINC-TYPE ALCOHOL DEHYDROGENASE-LIKE PROTEIN C16A3.02C"/>
    <property type="match status" value="1"/>
</dbReference>
<dbReference type="SUPFAM" id="SSF51735">
    <property type="entry name" value="NAD(P)-binding Rossmann-fold domains"/>
    <property type="match status" value="1"/>
</dbReference>
<dbReference type="AlphaFoldDB" id="A0A5S3PKA8"/>
<dbReference type="RefSeq" id="WP_138659533.1">
    <property type="nucleotide sequence ID" value="NZ_VATY01000004.1"/>
</dbReference>
<name>A0A5S3PKA8_9FLAO</name>
<dbReference type="Gene3D" id="3.90.180.10">
    <property type="entry name" value="Medium-chain alcohol dehydrogenases, catalytic domain"/>
    <property type="match status" value="1"/>
</dbReference>
<dbReference type="GO" id="GO:0016491">
    <property type="term" value="F:oxidoreductase activity"/>
    <property type="evidence" value="ECO:0007669"/>
    <property type="project" value="InterPro"/>
</dbReference>
<dbReference type="EMBL" id="VATY01000004">
    <property type="protein sequence ID" value="TMM53911.1"/>
    <property type="molecule type" value="Genomic_DNA"/>
</dbReference>
<dbReference type="OrthoDB" id="9787435at2"/>
<feature type="domain" description="Enoyl reductase (ER)" evidence="1">
    <location>
        <begin position="10"/>
        <end position="317"/>
    </location>
</feature>